<dbReference type="InterPro" id="IPR016039">
    <property type="entry name" value="Thiolase-like"/>
</dbReference>
<feature type="domain" description="Beta-ketoacyl-[acyl-carrier-protein] synthase III C-terminal" evidence="3">
    <location>
        <begin position="250"/>
        <end position="338"/>
    </location>
</feature>
<name>A0AAU9EC22_9BACT</name>
<dbReference type="Gene3D" id="3.40.47.10">
    <property type="match status" value="1"/>
</dbReference>
<reference evidence="6" key="1">
    <citation type="journal article" date="2023" name="Arch. Microbiol.">
        <title>Desulfoferula mesophilus gen. nov. sp. nov., a mesophilic sulfate-reducing bacterium isolated from a brackish lake sediment.</title>
        <authorList>
            <person name="Watanabe T."/>
            <person name="Yabe T."/>
            <person name="Tsuji J.M."/>
            <person name="Fukui M."/>
        </authorList>
    </citation>
    <scope>NUCLEOTIDE SEQUENCE [LARGE SCALE GENOMIC DNA]</scope>
    <source>
        <strain evidence="6">12FAK</strain>
    </source>
</reference>
<dbReference type="GO" id="GO:0004315">
    <property type="term" value="F:3-oxoacyl-[acyl-carrier-protein] synthase activity"/>
    <property type="evidence" value="ECO:0007669"/>
    <property type="project" value="InterPro"/>
</dbReference>
<dbReference type="Pfam" id="PF08545">
    <property type="entry name" value="ACP_syn_III"/>
    <property type="match status" value="1"/>
</dbReference>
<evidence type="ECO:0000256" key="2">
    <source>
        <dbReference type="ARBA" id="ARBA00023315"/>
    </source>
</evidence>
<evidence type="ECO:0000259" key="3">
    <source>
        <dbReference type="Pfam" id="PF08541"/>
    </source>
</evidence>
<keyword evidence="2" id="KW-0012">Acyltransferase</keyword>
<dbReference type="RefSeq" id="WP_338606401.1">
    <property type="nucleotide sequence ID" value="NZ_AP028679.1"/>
</dbReference>
<evidence type="ECO:0000259" key="4">
    <source>
        <dbReference type="Pfam" id="PF08545"/>
    </source>
</evidence>
<organism evidence="5 6">
    <name type="scientific">Desulfoferula mesophila</name>
    <dbReference type="NCBI Taxonomy" id="3058419"/>
    <lineage>
        <taxon>Bacteria</taxon>
        <taxon>Pseudomonadati</taxon>
        <taxon>Thermodesulfobacteriota</taxon>
        <taxon>Desulfarculia</taxon>
        <taxon>Desulfarculales</taxon>
        <taxon>Desulfarculaceae</taxon>
        <taxon>Desulfoferula</taxon>
    </lineage>
</organism>
<protein>
    <submittedName>
        <fullName evidence="5">3-oxoacyl-[acyl-carrier-protein] synthase 3</fullName>
    </submittedName>
</protein>
<dbReference type="GO" id="GO:0044550">
    <property type="term" value="P:secondary metabolite biosynthetic process"/>
    <property type="evidence" value="ECO:0007669"/>
    <property type="project" value="TreeGrafter"/>
</dbReference>
<accession>A0AAU9EC22</accession>
<dbReference type="Pfam" id="PF08541">
    <property type="entry name" value="ACP_syn_III_C"/>
    <property type="match status" value="1"/>
</dbReference>
<sequence>MPDLKAEAGILSFAAYIPRAYHDADYIASQCDTPADIIRTKLGWYQKNVPGPGDGTVAMGLKAARKALYYSNLKPQDIDLVIWSGEEIKEYRNWPVGTKVQKELGIENAWSFDMQQRCGTTLVALKVAQDLIRANDGIDNILIASAYRNADLIHYPNPRVRWMYYLAAGGAACVVQRACPKNQIISSHFMSDGSFAWDVYVPEGGSAAPMTLEGLAAGRQYLDVMDPVGMKERLEKLSLSNWLVCIDRALAKAGYTRGDVDYLATLLVKRSAHDYLMEQLGLAPEQTRYLAEFGHHGQNDQILSLELALEEGRLKDGDLVLMISAGIGYAWDVVLMRWGAAENGK</sequence>
<feature type="domain" description="Beta-ketoacyl-[acyl-carrier-protein] synthase III N-terminal" evidence="4">
    <location>
        <begin position="112"/>
        <end position="193"/>
    </location>
</feature>
<evidence type="ECO:0000256" key="1">
    <source>
        <dbReference type="ARBA" id="ARBA00022679"/>
    </source>
</evidence>
<keyword evidence="6" id="KW-1185">Reference proteome</keyword>
<dbReference type="InterPro" id="IPR013751">
    <property type="entry name" value="ACP_syn_III_N"/>
</dbReference>
<dbReference type="NCBIfam" id="NF005308">
    <property type="entry name" value="PRK06840.1"/>
    <property type="match status" value="1"/>
</dbReference>
<dbReference type="InterPro" id="IPR013747">
    <property type="entry name" value="ACP_syn_III_C"/>
</dbReference>
<dbReference type="AlphaFoldDB" id="A0AAU9EC22"/>
<gene>
    <name evidence="5" type="primary">fabH</name>
    <name evidence="5" type="ORF">FAK_17670</name>
</gene>
<dbReference type="Proteomes" id="UP001366166">
    <property type="component" value="Chromosome"/>
</dbReference>
<evidence type="ECO:0000313" key="5">
    <source>
        <dbReference type="EMBL" id="BEQ14701.1"/>
    </source>
</evidence>
<dbReference type="KEGG" id="dmp:FAK_17670"/>
<dbReference type="PANTHER" id="PTHR34069">
    <property type="entry name" value="3-OXOACYL-[ACYL-CARRIER-PROTEIN] SYNTHASE 3"/>
    <property type="match status" value="1"/>
</dbReference>
<keyword evidence="1" id="KW-0808">Transferase</keyword>
<dbReference type="EMBL" id="AP028679">
    <property type="protein sequence ID" value="BEQ14701.1"/>
    <property type="molecule type" value="Genomic_DNA"/>
</dbReference>
<dbReference type="SUPFAM" id="SSF53901">
    <property type="entry name" value="Thiolase-like"/>
    <property type="match status" value="1"/>
</dbReference>
<dbReference type="PANTHER" id="PTHR34069:SF2">
    <property type="entry name" value="BETA-KETOACYL-[ACYL-CARRIER-PROTEIN] SYNTHASE III"/>
    <property type="match status" value="1"/>
</dbReference>
<proteinExistence type="predicted"/>
<dbReference type="GO" id="GO:0006633">
    <property type="term" value="P:fatty acid biosynthetic process"/>
    <property type="evidence" value="ECO:0007669"/>
    <property type="project" value="InterPro"/>
</dbReference>
<evidence type="ECO:0000313" key="6">
    <source>
        <dbReference type="Proteomes" id="UP001366166"/>
    </source>
</evidence>